<gene>
    <name evidence="2" type="ORF">MUS_3855</name>
</gene>
<dbReference type="KEGG" id="bqy:MUS_3855"/>
<dbReference type="Proteomes" id="UP000002878">
    <property type="component" value="Chromosome"/>
</dbReference>
<protein>
    <recommendedName>
        <fullName evidence="4">DUF3810 domain-containing protein</fullName>
    </recommendedName>
</protein>
<sequence length="372" mass="42843">MDRGEYIIKKLLLKRLPLISLGVIAYILTKYAQNHQDWAEKYSRSVYPLLSKIVGFVPSWVTFSVSEWLVVLVVLLFLFYIVYFVRKVIMSKGARRMVVYRGALGIVTICSVIYFCYTILGGINYYRYSFLSYTEYKEENYSKEELVKLSKSLAVEMELAREKLADTDLLAHVPEVFDYYAQHAVFSMQMLSKKYPVLEHSYSTPKPVVMSKLMSHAGIHGIFVPFTYESNINVNVPVFLVPATMAHELAHQSGFMHEDEANFIAYLACKQQDDPMILYSGLFLAFDYSISELKKVDPDKASDIMSSLSKAVRHDIEQNEQYRDKYEGVISSISRNVNDVYLKANNQTDGLNSYSDMVNLLLAEQREIEKYN</sequence>
<proteinExistence type="predicted"/>
<evidence type="ECO:0000313" key="3">
    <source>
        <dbReference type="Proteomes" id="UP000002878"/>
    </source>
</evidence>
<dbReference type="InterPro" id="IPR024294">
    <property type="entry name" value="DUF3810"/>
</dbReference>
<keyword evidence="1" id="KW-0812">Transmembrane</keyword>
<evidence type="ECO:0000313" key="2">
    <source>
        <dbReference type="EMBL" id="AFJ63713.1"/>
    </source>
</evidence>
<evidence type="ECO:0000256" key="1">
    <source>
        <dbReference type="SAM" id="Phobius"/>
    </source>
</evidence>
<keyword evidence="1" id="KW-0472">Membrane</keyword>
<keyword evidence="1" id="KW-1133">Transmembrane helix</keyword>
<reference evidence="2 3" key="1">
    <citation type="journal article" date="2012" name="J. Biotechnol.">
        <title>Genome sequence of the plant growth promoting strain Bacillus amyloliquefaciens subsp. plantarum B9601-Y2 and expression of mersacidin and other secondary metabolites.</title>
        <authorList>
            <person name="He P."/>
            <person name="Hao K."/>
            <person name="Blom J."/>
            <person name="Ruckert C."/>
            <person name="Vater J."/>
            <person name="Mao Z."/>
            <person name="Wu Y."/>
            <person name="Hou M."/>
            <person name="He P."/>
            <person name="He Y."/>
            <person name="Borriss R."/>
        </authorList>
    </citation>
    <scope>NUCLEOTIDE SEQUENCE [LARGE SCALE GENOMIC DNA]</scope>
    <source>
        <strain evidence="2">Y2</strain>
    </source>
</reference>
<accession>I2CAN9</accession>
<feature type="transmembrane region" description="Helical" evidence="1">
    <location>
        <begin position="98"/>
        <end position="120"/>
    </location>
</feature>
<dbReference type="AlphaFoldDB" id="I2CAN9"/>
<name>I2CAN9_BACAY</name>
<feature type="transmembrane region" description="Helical" evidence="1">
    <location>
        <begin position="68"/>
        <end position="86"/>
    </location>
</feature>
<dbReference type="EMBL" id="CP003332">
    <property type="protein sequence ID" value="AFJ63713.1"/>
    <property type="molecule type" value="Genomic_DNA"/>
</dbReference>
<dbReference type="HOGENOM" id="CLU_052630_0_0_9"/>
<evidence type="ECO:0008006" key="4">
    <source>
        <dbReference type="Google" id="ProtNLM"/>
    </source>
</evidence>
<feature type="transmembrane region" description="Helical" evidence="1">
    <location>
        <begin position="12"/>
        <end position="29"/>
    </location>
</feature>
<dbReference type="PATRIC" id="fig|1126211.3.peg.3667"/>
<dbReference type="Pfam" id="PF12725">
    <property type="entry name" value="DUF3810"/>
    <property type="match status" value="1"/>
</dbReference>
<organism evidence="2 3">
    <name type="scientific">Bacillus amyloliquefaciens (strain Y2)</name>
    <name type="common">Bacillus amyloliquefaciens subsp. plantarum (strain B9601-Y2)</name>
    <dbReference type="NCBI Taxonomy" id="1155777"/>
    <lineage>
        <taxon>Bacteria</taxon>
        <taxon>Bacillati</taxon>
        <taxon>Bacillota</taxon>
        <taxon>Bacilli</taxon>
        <taxon>Bacillales</taxon>
        <taxon>Bacillaceae</taxon>
        <taxon>Bacillus</taxon>
        <taxon>Bacillus amyloliquefaciens group</taxon>
    </lineage>
</organism>